<organism evidence="2 3">
    <name type="scientific">Acanthosepion pharaonis</name>
    <name type="common">Pharaoh cuttlefish</name>
    <name type="synonym">Sepia pharaonis</name>
    <dbReference type="NCBI Taxonomy" id="158019"/>
    <lineage>
        <taxon>Eukaryota</taxon>
        <taxon>Metazoa</taxon>
        <taxon>Spiralia</taxon>
        <taxon>Lophotrochozoa</taxon>
        <taxon>Mollusca</taxon>
        <taxon>Cephalopoda</taxon>
        <taxon>Coleoidea</taxon>
        <taxon>Decapodiformes</taxon>
        <taxon>Sepiida</taxon>
        <taxon>Sepiina</taxon>
        <taxon>Sepiidae</taxon>
        <taxon>Acanthosepion</taxon>
    </lineage>
</organism>
<dbReference type="AlphaFoldDB" id="A0A812BVT6"/>
<feature type="transmembrane region" description="Helical" evidence="1">
    <location>
        <begin position="24"/>
        <end position="48"/>
    </location>
</feature>
<keyword evidence="3" id="KW-1185">Reference proteome</keyword>
<keyword evidence="1" id="KW-0812">Transmembrane</keyword>
<feature type="transmembrane region" description="Helical" evidence="1">
    <location>
        <begin position="54"/>
        <end position="78"/>
    </location>
</feature>
<dbReference type="Proteomes" id="UP000597762">
    <property type="component" value="Unassembled WGS sequence"/>
</dbReference>
<evidence type="ECO:0000256" key="1">
    <source>
        <dbReference type="SAM" id="Phobius"/>
    </source>
</evidence>
<gene>
    <name evidence="2" type="ORF">SPHA_24931</name>
</gene>
<evidence type="ECO:0000313" key="2">
    <source>
        <dbReference type="EMBL" id="CAE1245934.1"/>
    </source>
</evidence>
<keyword evidence="1" id="KW-1133">Transmembrane helix</keyword>
<protein>
    <submittedName>
        <fullName evidence="2">Uncharacterized protein</fullName>
    </submittedName>
</protein>
<accession>A0A812BVT6</accession>
<dbReference type="EMBL" id="CAHIKZ030000940">
    <property type="protein sequence ID" value="CAE1245934.1"/>
    <property type="molecule type" value="Genomic_DNA"/>
</dbReference>
<keyword evidence="1" id="KW-0472">Membrane</keyword>
<reference evidence="2" key="1">
    <citation type="submission" date="2021-01" db="EMBL/GenBank/DDBJ databases">
        <authorList>
            <person name="Li R."/>
            <person name="Bekaert M."/>
        </authorList>
    </citation>
    <scope>NUCLEOTIDE SEQUENCE</scope>
    <source>
        <strain evidence="2">Farmed</strain>
    </source>
</reference>
<comment type="caution">
    <text evidence="2">The sequence shown here is derived from an EMBL/GenBank/DDBJ whole genome shotgun (WGS) entry which is preliminary data.</text>
</comment>
<sequence>MFMNGSFPHCLYTNVGPIHSGMNAYLFLTCFFSFSLSLHSDLFVSFLLSSSFLSLSFSFFLSVCFLFFFLTCFLSFLFGVSLCPVYEFLLLSFLLLFLLLHCQYTFPSFPPTYFHDQYFPSSFFSFLSFFLPVRPLFSFSSQTILSLTFHLLRIYHFKFSFFSSYDHITL</sequence>
<feature type="transmembrane region" description="Helical" evidence="1">
    <location>
        <begin position="85"/>
        <end position="106"/>
    </location>
</feature>
<name>A0A812BVT6_ACAPH</name>
<proteinExistence type="predicted"/>
<evidence type="ECO:0000313" key="3">
    <source>
        <dbReference type="Proteomes" id="UP000597762"/>
    </source>
</evidence>